<dbReference type="STRING" id="6689.A0A3R7SZP2"/>
<dbReference type="InterPro" id="IPR042462">
    <property type="entry name" value="ARMC7"/>
</dbReference>
<protein>
    <submittedName>
        <fullName evidence="1">Armadillo repeat-containing protein 7</fullName>
    </submittedName>
</protein>
<dbReference type="AlphaFoldDB" id="A0A3R7SZP2"/>
<reference evidence="1 2" key="1">
    <citation type="submission" date="2018-04" db="EMBL/GenBank/DDBJ databases">
        <authorList>
            <person name="Zhang X."/>
            <person name="Yuan J."/>
            <person name="Li F."/>
            <person name="Xiang J."/>
        </authorList>
    </citation>
    <scope>NUCLEOTIDE SEQUENCE [LARGE SCALE GENOMIC DNA]</scope>
    <source>
        <tissue evidence="1">Muscle</tissue>
    </source>
</reference>
<dbReference type="Proteomes" id="UP000283509">
    <property type="component" value="Unassembled WGS sequence"/>
</dbReference>
<proteinExistence type="predicted"/>
<accession>A0A3R7SZP2</accession>
<dbReference type="InterPro" id="IPR011989">
    <property type="entry name" value="ARM-like"/>
</dbReference>
<gene>
    <name evidence="1" type="ORF">C7M84_023570</name>
</gene>
<dbReference type="EMBL" id="QCYY01000710">
    <property type="protein sequence ID" value="ROT83253.1"/>
    <property type="molecule type" value="Genomic_DNA"/>
</dbReference>
<evidence type="ECO:0000313" key="1">
    <source>
        <dbReference type="EMBL" id="ROT83253.1"/>
    </source>
</evidence>
<dbReference type="OrthoDB" id="201709at2759"/>
<dbReference type="SUPFAM" id="SSF48371">
    <property type="entry name" value="ARM repeat"/>
    <property type="match status" value="1"/>
</dbReference>
<evidence type="ECO:0000313" key="2">
    <source>
        <dbReference type="Proteomes" id="UP000283509"/>
    </source>
</evidence>
<dbReference type="PANTHER" id="PTHR46263">
    <property type="entry name" value="ARMADILLO REPEAT-CONTAINING PROTEIN 7"/>
    <property type="match status" value="1"/>
</dbReference>
<dbReference type="Gene3D" id="1.25.10.10">
    <property type="entry name" value="Leucine-rich Repeat Variant"/>
    <property type="match status" value="1"/>
</dbReference>
<dbReference type="InterPro" id="IPR016024">
    <property type="entry name" value="ARM-type_fold"/>
</dbReference>
<sequence length="120" mass="13674">MFTSYERLEKRSGKKGVDRPEYLKELVHEFTTSEHLASREQVLANLVNFAYDPINYPWLRKLKVIDIFLDQLTEGTATLRDFAAAGLCNLALDQENKAYILRQGGVELLLSVSHSVFSLP</sequence>
<keyword evidence="2" id="KW-1185">Reference proteome</keyword>
<comment type="caution">
    <text evidence="1">The sequence shown here is derived from an EMBL/GenBank/DDBJ whole genome shotgun (WGS) entry which is preliminary data.</text>
</comment>
<name>A0A3R7SZP2_PENVA</name>
<reference evidence="1 2" key="2">
    <citation type="submission" date="2019-01" db="EMBL/GenBank/DDBJ databases">
        <title>The decoding of complex shrimp genome reveals the adaptation for benthos swimmer, frequently molting mechanism and breeding impact on genome.</title>
        <authorList>
            <person name="Sun Y."/>
            <person name="Gao Y."/>
            <person name="Yu Y."/>
        </authorList>
    </citation>
    <scope>NUCLEOTIDE SEQUENCE [LARGE SCALE GENOMIC DNA]</scope>
    <source>
        <tissue evidence="1">Muscle</tissue>
    </source>
</reference>
<organism evidence="1 2">
    <name type="scientific">Penaeus vannamei</name>
    <name type="common">Whiteleg shrimp</name>
    <name type="synonym">Litopenaeus vannamei</name>
    <dbReference type="NCBI Taxonomy" id="6689"/>
    <lineage>
        <taxon>Eukaryota</taxon>
        <taxon>Metazoa</taxon>
        <taxon>Ecdysozoa</taxon>
        <taxon>Arthropoda</taxon>
        <taxon>Crustacea</taxon>
        <taxon>Multicrustacea</taxon>
        <taxon>Malacostraca</taxon>
        <taxon>Eumalacostraca</taxon>
        <taxon>Eucarida</taxon>
        <taxon>Decapoda</taxon>
        <taxon>Dendrobranchiata</taxon>
        <taxon>Penaeoidea</taxon>
        <taxon>Penaeidae</taxon>
        <taxon>Penaeus</taxon>
    </lineage>
</organism>
<dbReference type="PANTHER" id="PTHR46263:SF1">
    <property type="entry name" value="ARMADILLO REPEAT-CONTAINING PROTEIN 7"/>
    <property type="match status" value="1"/>
</dbReference>